<evidence type="ECO:0000313" key="2">
    <source>
        <dbReference type="EMBL" id="KAK9803579.1"/>
    </source>
</evidence>
<gene>
    <name evidence="2" type="ORF">WJX72_001665</name>
</gene>
<dbReference type="AlphaFoldDB" id="A0AAW1P5Y5"/>
<comment type="caution">
    <text evidence="2">The sequence shown here is derived from an EMBL/GenBank/DDBJ whole genome shotgun (WGS) entry which is preliminary data.</text>
</comment>
<dbReference type="EMBL" id="JALJOR010000020">
    <property type="protein sequence ID" value="KAK9803579.1"/>
    <property type="molecule type" value="Genomic_DNA"/>
</dbReference>
<proteinExistence type="predicted"/>
<protein>
    <submittedName>
        <fullName evidence="2">Uncharacterized protein</fullName>
    </submittedName>
</protein>
<name>A0AAW1P5Y5_9CHLO</name>
<reference evidence="2 3" key="1">
    <citation type="journal article" date="2024" name="Nat. Commun.">
        <title>Phylogenomics reveals the evolutionary origins of lichenization in chlorophyte algae.</title>
        <authorList>
            <person name="Puginier C."/>
            <person name="Libourel C."/>
            <person name="Otte J."/>
            <person name="Skaloud P."/>
            <person name="Haon M."/>
            <person name="Grisel S."/>
            <person name="Petersen M."/>
            <person name="Berrin J.G."/>
            <person name="Delaux P.M."/>
            <person name="Dal Grande F."/>
            <person name="Keller J."/>
        </authorList>
    </citation>
    <scope>NUCLEOTIDE SEQUENCE [LARGE SCALE GENOMIC DNA]</scope>
    <source>
        <strain evidence="2 3">SAG 2043</strain>
    </source>
</reference>
<organism evidence="2 3">
    <name type="scientific">[Myrmecia] bisecta</name>
    <dbReference type="NCBI Taxonomy" id="41462"/>
    <lineage>
        <taxon>Eukaryota</taxon>
        <taxon>Viridiplantae</taxon>
        <taxon>Chlorophyta</taxon>
        <taxon>core chlorophytes</taxon>
        <taxon>Trebouxiophyceae</taxon>
        <taxon>Trebouxiales</taxon>
        <taxon>Trebouxiaceae</taxon>
        <taxon>Myrmecia</taxon>
    </lineage>
</organism>
<dbReference type="Proteomes" id="UP001489004">
    <property type="component" value="Unassembled WGS sequence"/>
</dbReference>
<accession>A0AAW1P5Y5</accession>
<evidence type="ECO:0000313" key="3">
    <source>
        <dbReference type="Proteomes" id="UP001489004"/>
    </source>
</evidence>
<feature type="region of interest" description="Disordered" evidence="1">
    <location>
        <begin position="1"/>
        <end position="20"/>
    </location>
</feature>
<evidence type="ECO:0000256" key="1">
    <source>
        <dbReference type="SAM" id="MobiDB-lite"/>
    </source>
</evidence>
<sequence>MTTSADPGSAKVAKQVAGQTPRALPKFPSLPLQNLHQQPTGHWGALRKYAEVLNSAHAALQQQQALEPDNLLADSCAPYSVEKLWFKLQVPAVSEQPLEHWKGTTKTLQIVGSQHVQRICDLVVDSGSHVDEEYDNEAAAKQRQTGTPEEVLEDKFMGFSKDQMKVFWSNPALPELHAADQQAVEDITGSTGEDVEAVEAPDDSKRDLYQSAFVHFLTTDEMRSYTTILKRWVSRGLDPHYHSATDITTFSNQLAAFLHGGKVDMRREECLSKFLRLDYDGLAVSPLGWLGTWWLPACWRPNVGYWVEQMYAAVRCTEPFVFRNTSHRFEPHFFSRSERIPALQDGAHWFQCSMLAMSTLR</sequence>
<keyword evidence="3" id="KW-1185">Reference proteome</keyword>